<organism evidence="1 2">
    <name type="scientific">Pistacia atlantica</name>
    <dbReference type="NCBI Taxonomy" id="434234"/>
    <lineage>
        <taxon>Eukaryota</taxon>
        <taxon>Viridiplantae</taxon>
        <taxon>Streptophyta</taxon>
        <taxon>Embryophyta</taxon>
        <taxon>Tracheophyta</taxon>
        <taxon>Spermatophyta</taxon>
        <taxon>Magnoliopsida</taxon>
        <taxon>eudicotyledons</taxon>
        <taxon>Gunneridae</taxon>
        <taxon>Pentapetalae</taxon>
        <taxon>rosids</taxon>
        <taxon>malvids</taxon>
        <taxon>Sapindales</taxon>
        <taxon>Anacardiaceae</taxon>
        <taxon>Pistacia</taxon>
    </lineage>
</organism>
<accession>A0ACC0ZU32</accession>
<protein>
    <submittedName>
        <fullName evidence="1">Uncharacterized protein</fullName>
    </submittedName>
</protein>
<dbReference type="EMBL" id="CM047910">
    <property type="protein sequence ID" value="KAJ0075496.1"/>
    <property type="molecule type" value="Genomic_DNA"/>
</dbReference>
<comment type="caution">
    <text evidence="1">The sequence shown here is derived from an EMBL/GenBank/DDBJ whole genome shotgun (WGS) entry which is preliminary data.</text>
</comment>
<proteinExistence type="predicted"/>
<dbReference type="Proteomes" id="UP001164250">
    <property type="component" value="Chromosome 15"/>
</dbReference>
<evidence type="ECO:0000313" key="1">
    <source>
        <dbReference type="EMBL" id="KAJ0075496.1"/>
    </source>
</evidence>
<name>A0ACC0ZU32_9ROSI</name>
<gene>
    <name evidence="1" type="ORF">Patl1_34331</name>
</gene>
<evidence type="ECO:0000313" key="2">
    <source>
        <dbReference type="Proteomes" id="UP001164250"/>
    </source>
</evidence>
<sequence length="121" mass="14163">MPRPSRKSTYITRCDAIEEIISVEKLSEAQMIIDNLNPLGKLQYLEFEDLPNLTSIHLNALPFRLLKEMFIYDCAKVKKLPLHSNNATECKFVMKVQGDWCKGLQWDYGRIPRLKMLIFPF</sequence>
<reference evidence="2" key="1">
    <citation type="journal article" date="2023" name="G3 (Bethesda)">
        <title>Genome assembly and association tests identify interacting loci associated with vigor, precocity, and sex in interspecific pistachio rootstocks.</title>
        <authorList>
            <person name="Palmer W."/>
            <person name="Jacygrad E."/>
            <person name="Sagayaradj S."/>
            <person name="Cavanaugh K."/>
            <person name="Han R."/>
            <person name="Bertier L."/>
            <person name="Beede B."/>
            <person name="Kafkas S."/>
            <person name="Golino D."/>
            <person name="Preece J."/>
            <person name="Michelmore R."/>
        </authorList>
    </citation>
    <scope>NUCLEOTIDE SEQUENCE [LARGE SCALE GENOMIC DNA]</scope>
</reference>
<keyword evidence="2" id="KW-1185">Reference proteome</keyword>